<reference evidence="3" key="1">
    <citation type="submission" date="2017-02" db="UniProtKB">
        <authorList>
            <consortium name="WormBaseParasite"/>
        </authorList>
    </citation>
    <scope>IDENTIFICATION</scope>
</reference>
<evidence type="ECO:0000313" key="3">
    <source>
        <dbReference type="WBParaSite" id="HPLM_0000934201-mRNA-1"/>
    </source>
</evidence>
<reference evidence="1 2" key="2">
    <citation type="submission" date="2018-11" db="EMBL/GenBank/DDBJ databases">
        <authorList>
            <consortium name="Pathogen Informatics"/>
        </authorList>
    </citation>
    <scope>NUCLEOTIDE SEQUENCE [LARGE SCALE GENOMIC DNA]</scope>
    <source>
        <strain evidence="1 2">MHpl1</strain>
    </source>
</reference>
<sequence>MRSPLSKIFQIHTGGAEEQWFARAQCKDCRLRRRLSEMMMLASVEASQHMMFVWLQGFHGMRKLCLEKLFSSRCGALP</sequence>
<dbReference type="WBParaSite" id="HPLM_0000934201-mRNA-1">
    <property type="protein sequence ID" value="HPLM_0000934201-mRNA-1"/>
    <property type="gene ID" value="HPLM_0000934201"/>
</dbReference>
<dbReference type="Proteomes" id="UP000268014">
    <property type="component" value="Unassembled WGS sequence"/>
</dbReference>
<name>A0A0N4WF77_HAEPC</name>
<dbReference type="AlphaFoldDB" id="A0A0N4WF77"/>
<keyword evidence="2" id="KW-1185">Reference proteome</keyword>
<protein>
    <submittedName>
        <fullName evidence="1 3">Uncharacterized protein</fullName>
    </submittedName>
</protein>
<accession>A0A0N4WF77</accession>
<gene>
    <name evidence="1" type="ORF">HPLM_LOCUS9334</name>
</gene>
<evidence type="ECO:0000313" key="2">
    <source>
        <dbReference type="Proteomes" id="UP000268014"/>
    </source>
</evidence>
<dbReference type="EMBL" id="UZAF01017041">
    <property type="protein sequence ID" value="VDO37208.1"/>
    <property type="molecule type" value="Genomic_DNA"/>
</dbReference>
<proteinExistence type="predicted"/>
<evidence type="ECO:0000313" key="1">
    <source>
        <dbReference type="EMBL" id="VDO37208.1"/>
    </source>
</evidence>
<organism evidence="3">
    <name type="scientific">Haemonchus placei</name>
    <name type="common">Barber's pole worm</name>
    <dbReference type="NCBI Taxonomy" id="6290"/>
    <lineage>
        <taxon>Eukaryota</taxon>
        <taxon>Metazoa</taxon>
        <taxon>Ecdysozoa</taxon>
        <taxon>Nematoda</taxon>
        <taxon>Chromadorea</taxon>
        <taxon>Rhabditida</taxon>
        <taxon>Rhabditina</taxon>
        <taxon>Rhabditomorpha</taxon>
        <taxon>Strongyloidea</taxon>
        <taxon>Trichostrongylidae</taxon>
        <taxon>Haemonchus</taxon>
    </lineage>
</organism>